<keyword evidence="2" id="KW-0813">Transport</keyword>
<feature type="domain" description="T-SNARE coiled-coil homology" evidence="10">
    <location>
        <begin position="7"/>
        <end position="69"/>
    </location>
</feature>
<gene>
    <name evidence="11" type="ORF">Kpol_1056p39</name>
</gene>
<keyword evidence="12" id="KW-1185">Reference proteome</keyword>
<dbReference type="STRING" id="436907.A7TLP6"/>
<evidence type="ECO:0000259" key="10">
    <source>
        <dbReference type="PROSITE" id="PS50192"/>
    </source>
</evidence>
<dbReference type="GO" id="GO:0005484">
    <property type="term" value="F:SNAP receptor activity"/>
    <property type="evidence" value="ECO:0007669"/>
    <property type="project" value="EnsemblFungi"/>
</dbReference>
<evidence type="ECO:0000256" key="3">
    <source>
        <dbReference type="ARBA" id="ARBA00022692"/>
    </source>
</evidence>
<evidence type="ECO:0000256" key="1">
    <source>
        <dbReference type="ARBA" id="ARBA00004394"/>
    </source>
</evidence>
<evidence type="ECO:0000256" key="5">
    <source>
        <dbReference type="ARBA" id="ARBA00022989"/>
    </source>
</evidence>
<keyword evidence="3 9" id="KW-0812">Transmembrane</keyword>
<dbReference type="GO" id="GO:0031201">
    <property type="term" value="C:SNARE complex"/>
    <property type="evidence" value="ECO:0007669"/>
    <property type="project" value="EnsemblFungi"/>
</dbReference>
<feature type="transmembrane region" description="Helical" evidence="9">
    <location>
        <begin position="75"/>
        <end position="94"/>
    </location>
</feature>
<evidence type="ECO:0000256" key="2">
    <source>
        <dbReference type="ARBA" id="ARBA00022448"/>
    </source>
</evidence>
<proteinExistence type="predicted"/>
<evidence type="ECO:0000256" key="8">
    <source>
        <dbReference type="ARBA" id="ARBA00046280"/>
    </source>
</evidence>
<dbReference type="CDD" id="cd15853">
    <property type="entry name" value="SNARE_Bet1"/>
    <property type="match status" value="1"/>
</dbReference>
<dbReference type="AlphaFoldDB" id="A7TLP6"/>
<dbReference type="OrthoDB" id="3063237at2759"/>
<dbReference type="GO" id="GO:0006888">
    <property type="term" value="P:endoplasmic reticulum to Golgi vesicle-mediated transport"/>
    <property type="evidence" value="ECO:0007669"/>
    <property type="project" value="EnsemblFungi"/>
</dbReference>
<dbReference type="InterPro" id="IPR000727">
    <property type="entry name" value="T_SNARE_dom"/>
</dbReference>
<keyword evidence="5 9" id="KW-1133">Transmembrane helix</keyword>
<dbReference type="SMART" id="SM00397">
    <property type="entry name" value="t_SNARE"/>
    <property type="match status" value="1"/>
</dbReference>
<evidence type="ECO:0000313" key="12">
    <source>
        <dbReference type="Proteomes" id="UP000000267"/>
    </source>
</evidence>
<protein>
    <recommendedName>
        <fullName evidence="10">t-SNARE coiled-coil homology domain-containing protein</fullName>
    </recommendedName>
</protein>
<dbReference type="InParanoid" id="A7TLP6"/>
<comment type="subcellular location">
    <subcellularLocation>
        <location evidence="8">Endomembrane system</location>
        <topology evidence="8">Single-pass type IV membrane protein</topology>
    </subcellularLocation>
    <subcellularLocation>
        <location evidence="1">Golgi apparatus membrane</location>
    </subcellularLocation>
</comment>
<dbReference type="EMBL" id="DS480416">
    <property type="protein sequence ID" value="EDO16838.1"/>
    <property type="molecule type" value="Genomic_DNA"/>
</dbReference>
<dbReference type="RefSeq" id="XP_001644696.1">
    <property type="nucleotide sequence ID" value="XM_001644646.1"/>
</dbReference>
<dbReference type="PROSITE" id="PS50192">
    <property type="entry name" value="T_SNARE"/>
    <property type="match status" value="1"/>
</dbReference>
<evidence type="ECO:0000313" key="11">
    <source>
        <dbReference type="EMBL" id="EDO16838.1"/>
    </source>
</evidence>
<dbReference type="FunCoup" id="A7TLP6">
    <property type="interactions" value="99"/>
</dbReference>
<evidence type="ECO:0000256" key="6">
    <source>
        <dbReference type="ARBA" id="ARBA00023034"/>
    </source>
</evidence>
<accession>A7TLP6</accession>
<dbReference type="eggNOG" id="ENOG502S4UD">
    <property type="taxonomic scope" value="Eukaryota"/>
</dbReference>
<dbReference type="PANTHER" id="PTHR12791">
    <property type="entry name" value="GOLGI SNARE BET1-RELATED"/>
    <property type="match status" value="1"/>
</dbReference>
<evidence type="ECO:0000256" key="7">
    <source>
        <dbReference type="ARBA" id="ARBA00023136"/>
    </source>
</evidence>
<dbReference type="InterPro" id="IPR039899">
    <property type="entry name" value="BET1_SNARE"/>
</dbReference>
<dbReference type="GO" id="GO:0006906">
    <property type="term" value="P:vesicle fusion"/>
    <property type="evidence" value="ECO:0007669"/>
    <property type="project" value="EnsemblFungi"/>
</dbReference>
<name>A7TLP6_VANPO</name>
<dbReference type="GO" id="GO:0000138">
    <property type="term" value="C:Golgi trans cisterna"/>
    <property type="evidence" value="ECO:0007669"/>
    <property type="project" value="EnsemblFungi"/>
</dbReference>
<evidence type="ECO:0000256" key="4">
    <source>
        <dbReference type="ARBA" id="ARBA00022927"/>
    </source>
</evidence>
<dbReference type="GO" id="GO:0006891">
    <property type="term" value="P:intra-Golgi vesicle-mediated transport"/>
    <property type="evidence" value="ECO:0007669"/>
    <property type="project" value="EnsemblFungi"/>
</dbReference>
<keyword evidence="7 9" id="KW-0472">Membrane</keyword>
<dbReference type="OMA" id="NIWRMVG"/>
<keyword evidence="6" id="KW-0333">Golgi apparatus</keyword>
<dbReference type="KEGG" id="vpo:Kpol_1056p39"/>
<keyword evidence="4" id="KW-0653">Protein transport</keyword>
<evidence type="ECO:0000256" key="9">
    <source>
        <dbReference type="SAM" id="Phobius"/>
    </source>
</evidence>
<dbReference type="HOGENOM" id="CLU_150783_1_0_1"/>
<dbReference type="GO" id="GO:0006886">
    <property type="term" value="P:intracellular protein transport"/>
    <property type="evidence" value="ECO:0007669"/>
    <property type="project" value="EnsemblFungi"/>
</dbReference>
<organism evidence="12">
    <name type="scientific">Vanderwaltozyma polyspora (strain ATCC 22028 / DSM 70294 / BCRC 21397 / CBS 2163 / NBRC 10782 / NRRL Y-8283 / UCD 57-17)</name>
    <name type="common">Kluyveromyces polysporus</name>
    <dbReference type="NCBI Taxonomy" id="436907"/>
    <lineage>
        <taxon>Eukaryota</taxon>
        <taxon>Fungi</taxon>
        <taxon>Dikarya</taxon>
        <taxon>Ascomycota</taxon>
        <taxon>Saccharomycotina</taxon>
        <taxon>Saccharomycetes</taxon>
        <taxon>Saccharomycetales</taxon>
        <taxon>Saccharomycetaceae</taxon>
        <taxon>Vanderwaltozyma</taxon>
    </lineage>
</organism>
<dbReference type="SUPFAM" id="SSF58038">
    <property type="entry name" value="SNARE fusion complex"/>
    <property type="match status" value="1"/>
</dbReference>
<dbReference type="Proteomes" id="UP000000267">
    <property type="component" value="Unassembled WGS sequence"/>
</dbReference>
<reference evidence="11 12" key="1">
    <citation type="journal article" date="2007" name="Proc. Natl. Acad. Sci. U.S.A.">
        <title>Independent sorting-out of thousands of duplicated gene pairs in two yeast species descended from a whole-genome duplication.</title>
        <authorList>
            <person name="Scannell D.R."/>
            <person name="Frank A.C."/>
            <person name="Conant G.C."/>
            <person name="Byrne K.P."/>
            <person name="Woolfit M."/>
            <person name="Wolfe K.H."/>
        </authorList>
    </citation>
    <scope>NUCLEOTIDE SEQUENCE [LARGE SCALE GENOMIC DNA]</scope>
    <source>
        <strain evidence="12">ATCC 22028 / DSM 70294 / BCRC 21397 / CBS 2163 / NBRC 10782 / NRRL Y-8283 / UCD 57-17</strain>
    </source>
</reference>
<sequence length="97" mass="11180">MSSSNYSQLESRNDERLESLANKLATFKNINQEIGDQAINDNSLMNQLSNSFDSMLNNVRNTSGRLTRSMRAGNNIWRMVGISLVLFFIVYNLYKFF</sequence>
<dbReference type="GeneID" id="5545013"/>
<dbReference type="PhylomeDB" id="A7TLP6"/>
<dbReference type="GO" id="GO:0000139">
    <property type="term" value="C:Golgi membrane"/>
    <property type="evidence" value="ECO:0007669"/>
    <property type="project" value="UniProtKB-SubCell"/>
</dbReference>